<gene>
    <name evidence="1" type="ORF">ABGB03_01575</name>
</gene>
<evidence type="ECO:0000313" key="1">
    <source>
        <dbReference type="EMBL" id="XBG61608.1"/>
    </source>
</evidence>
<accession>A0AAU7BU16</accession>
<dbReference type="AlphaFoldDB" id="A0AAU7BU16"/>
<dbReference type="RefSeq" id="WP_347924271.1">
    <property type="nucleotide sequence ID" value="NZ_CP157199.1"/>
</dbReference>
<organism evidence="1">
    <name type="scientific">Pontimicrobium sp. SW4</name>
    <dbReference type="NCBI Taxonomy" id="3153519"/>
    <lineage>
        <taxon>Bacteria</taxon>
        <taxon>Pseudomonadati</taxon>
        <taxon>Bacteroidota</taxon>
        <taxon>Flavobacteriia</taxon>
        <taxon>Flavobacteriales</taxon>
        <taxon>Flavobacteriaceae</taxon>
        <taxon>Pontimicrobium</taxon>
    </lineage>
</organism>
<sequence length="150" mass="17239">MKNRTVLFLFLLVLLPKNTFGQKKITWKNMLDVYANEFRLTEKNPTSTINEKAMTMGDIENKRITIVGYFLDLDPDGEWFVLSKNPFATCFFCGKAGPETVLELLGFKNEKKKFKSDDTVEVTGVFNPIYDLEGKLNFVLENVSIKHTNK</sequence>
<protein>
    <recommendedName>
        <fullName evidence="2">DUF3299 domain-containing protein</fullName>
    </recommendedName>
</protein>
<evidence type="ECO:0008006" key="2">
    <source>
        <dbReference type="Google" id="ProtNLM"/>
    </source>
</evidence>
<name>A0AAU7BU16_9FLAO</name>
<reference evidence="1" key="1">
    <citation type="submission" date="2024-05" db="EMBL/GenBank/DDBJ databases">
        <title>Pontimicrobium maritimus sp. nov., isolated form sea water.</title>
        <authorList>
            <person name="Muhammad N."/>
            <person name="Vuong T.Q."/>
            <person name="Han H.L."/>
            <person name="Kim S.-G."/>
        </authorList>
    </citation>
    <scope>NUCLEOTIDE SEQUENCE</scope>
    <source>
        <strain evidence="1">SW4</strain>
    </source>
</reference>
<proteinExistence type="predicted"/>
<dbReference type="EMBL" id="CP157199">
    <property type="protein sequence ID" value="XBG61608.1"/>
    <property type="molecule type" value="Genomic_DNA"/>
</dbReference>